<dbReference type="VEuPathDB" id="VectorBase:SSCA006246"/>
<dbReference type="EMBL" id="JXLN01011137">
    <property type="protein sequence ID" value="KPM06902.1"/>
    <property type="molecule type" value="Genomic_DNA"/>
</dbReference>
<evidence type="ECO:0000313" key="3">
    <source>
        <dbReference type="Proteomes" id="UP000616769"/>
    </source>
</evidence>
<name>A0A132A7G9_SARSC</name>
<feature type="region of interest" description="Disordered" evidence="1">
    <location>
        <begin position="188"/>
        <end position="220"/>
    </location>
</feature>
<gene>
    <name evidence="2" type="ORF">QR98_0053830</name>
</gene>
<sequence>MAEIQNTHRRVIMVHCDKQTTDRVLRIGRGLDLFNGEKIWILLDGLLGPTEKFTIGSPIDMFHHHMPNGMLAIQNRHRLIYDPSLLDSVVELLGKAALNSYQKQIIAKNRERKTISDHKIIKRSNDDLKHLAGLASILTKSNSSSSKFVFEAPRFRAFQSDRFDTNDTESSKFLKNFTMKQIDQTLRWNESLSTPEMPSNRLDSRSNSLSMSETVERNQSNRTLRTKIGKSRTRRIRRNPSSDDSIRSRMEYNQINRNRNQMEPNLGPFACRASSLNLTAEQTAIRYEIFNIIPKTDYSFLKQLFC</sequence>
<evidence type="ECO:0000313" key="2">
    <source>
        <dbReference type="EMBL" id="KPM06902.1"/>
    </source>
</evidence>
<comment type="caution">
    <text evidence="2">The sequence shown here is derived from an EMBL/GenBank/DDBJ whole genome shotgun (WGS) entry which is preliminary data.</text>
</comment>
<feature type="compositionally biased region" description="Polar residues" evidence="1">
    <location>
        <begin position="188"/>
        <end position="197"/>
    </location>
</feature>
<dbReference type="Gene3D" id="3.40.50.2300">
    <property type="match status" value="1"/>
</dbReference>
<accession>A0A132A7G9</accession>
<dbReference type="AlphaFoldDB" id="A0A132A7G9"/>
<feature type="compositionally biased region" description="Low complexity" evidence="1">
    <location>
        <begin position="199"/>
        <end position="212"/>
    </location>
</feature>
<reference evidence="2 3" key="1">
    <citation type="journal article" date="2015" name="Parasit. Vectors">
        <title>Draft genome of the scabies mite.</title>
        <authorList>
            <person name="Rider S.D.Jr."/>
            <person name="Morgan M.S."/>
            <person name="Arlian L.G."/>
        </authorList>
    </citation>
    <scope>NUCLEOTIDE SEQUENCE [LARGE SCALE GENOMIC DNA]</scope>
    <source>
        <strain evidence="2">Arlian Lab</strain>
    </source>
</reference>
<proteinExistence type="predicted"/>
<protein>
    <submittedName>
        <fullName evidence="2">Uncharacterized protein</fullName>
    </submittedName>
</protein>
<dbReference type="OrthoDB" id="5984008at2759"/>
<organism evidence="2 3">
    <name type="scientific">Sarcoptes scabiei</name>
    <name type="common">Itch mite</name>
    <name type="synonym">Acarus scabiei</name>
    <dbReference type="NCBI Taxonomy" id="52283"/>
    <lineage>
        <taxon>Eukaryota</taxon>
        <taxon>Metazoa</taxon>
        <taxon>Ecdysozoa</taxon>
        <taxon>Arthropoda</taxon>
        <taxon>Chelicerata</taxon>
        <taxon>Arachnida</taxon>
        <taxon>Acari</taxon>
        <taxon>Acariformes</taxon>
        <taxon>Sarcoptiformes</taxon>
        <taxon>Astigmata</taxon>
        <taxon>Psoroptidia</taxon>
        <taxon>Sarcoptoidea</taxon>
        <taxon>Sarcoptidae</taxon>
        <taxon>Sarcoptinae</taxon>
        <taxon>Sarcoptes</taxon>
    </lineage>
</organism>
<dbReference type="Proteomes" id="UP000616769">
    <property type="component" value="Unassembled WGS sequence"/>
</dbReference>
<evidence type="ECO:0000256" key="1">
    <source>
        <dbReference type="SAM" id="MobiDB-lite"/>
    </source>
</evidence>